<dbReference type="Bgee" id="ENSLOCG00000000008">
    <property type="expression patterns" value="Expressed in brain and 3 other cell types or tissues"/>
</dbReference>
<accession>W5LV52</accession>
<dbReference type="OMA" id="ERWSPDQ"/>
<dbReference type="Proteomes" id="UP000018468">
    <property type="component" value="Unassembled WGS sequence"/>
</dbReference>
<evidence type="ECO:0000313" key="8">
    <source>
        <dbReference type="Proteomes" id="UP000018468"/>
    </source>
</evidence>
<sequence>MRRSSTDETPYRRSPSLDSKPGSPPPNPFRRYSSSYGSPFSFGLHAAPGPQTTKGRYTSPKGNKYVVFYLDLSFILLLELQRCRLARACLGTIKGLMVLFNLLFWLCGQTVWSGVTVWTDSVECVSALCCGQCDSVSTLCPCLSVGPVLCVSEFLCINVLKTCDTHLISFHQSVLCVTMFIESVLCLSVFIERWSPDQSATNNQKSGLSFVNSLIECGVYHCLCVLQFRCCGVSNHTDWFSVYNDTRVPDSCCLEYSENCGLERPDTWWTAPCYKQVKSWMQHNLLSLWVSALCTGVTQILGLAFAMTMLCQVAKCDTFYA</sequence>
<keyword evidence="8" id="KW-1185">Reference proteome</keyword>
<feature type="compositionally biased region" description="Basic and acidic residues" evidence="5">
    <location>
        <begin position="1"/>
        <end position="11"/>
    </location>
</feature>
<dbReference type="GeneTree" id="ENSGT00940000160434"/>
<evidence type="ECO:0000256" key="6">
    <source>
        <dbReference type="SAM" id="Phobius"/>
    </source>
</evidence>
<name>W5LV52_LEPOC</name>
<proteinExistence type="predicted"/>
<organism evidence="7 8">
    <name type="scientific">Lepisosteus oculatus</name>
    <name type="common">Spotted gar</name>
    <dbReference type="NCBI Taxonomy" id="7918"/>
    <lineage>
        <taxon>Eukaryota</taxon>
        <taxon>Metazoa</taxon>
        <taxon>Chordata</taxon>
        <taxon>Craniata</taxon>
        <taxon>Vertebrata</taxon>
        <taxon>Euteleostomi</taxon>
        <taxon>Actinopterygii</taxon>
        <taxon>Neopterygii</taxon>
        <taxon>Holostei</taxon>
        <taxon>Semionotiformes</taxon>
        <taxon>Lepisosteidae</taxon>
        <taxon>Lepisosteus</taxon>
    </lineage>
</organism>
<dbReference type="SUPFAM" id="SSF48652">
    <property type="entry name" value="Tetraspanin"/>
    <property type="match status" value="1"/>
</dbReference>
<dbReference type="HOGENOM" id="CLU_055524_4_3_1"/>
<dbReference type="Pfam" id="PF00335">
    <property type="entry name" value="Tetraspanin"/>
    <property type="match status" value="1"/>
</dbReference>
<reference evidence="7" key="2">
    <citation type="submission" date="2025-08" db="UniProtKB">
        <authorList>
            <consortium name="Ensembl"/>
        </authorList>
    </citation>
    <scope>IDENTIFICATION</scope>
</reference>
<feature type="transmembrane region" description="Helical" evidence="6">
    <location>
        <begin position="170"/>
        <end position="191"/>
    </location>
</feature>
<reference evidence="8" key="1">
    <citation type="submission" date="2011-12" db="EMBL/GenBank/DDBJ databases">
        <title>The Draft Genome of Lepisosteus oculatus.</title>
        <authorList>
            <consortium name="The Broad Institute Genome Assembly &amp; Analysis Group"/>
            <consortium name="Computational R&amp;D Group"/>
            <consortium name="and Sequencing Platform"/>
            <person name="Di Palma F."/>
            <person name="Alfoldi J."/>
            <person name="Johnson J."/>
            <person name="Berlin A."/>
            <person name="Gnerre S."/>
            <person name="Jaffe D."/>
            <person name="MacCallum I."/>
            <person name="Young S."/>
            <person name="Walker B.J."/>
            <person name="Lander E.S."/>
            <person name="Lindblad-Toh K."/>
        </authorList>
    </citation>
    <scope>NUCLEOTIDE SEQUENCE [LARGE SCALE GENOMIC DNA]</scope>
</reference>
<feature type="region of interest" description="Disordered" evidence="5">
    <location>
        <begin position="1"/>
        <end position="30"/>
    </location>
</feature>
<keyword evidence="2 6" id="KW-0812">Transmembrane</keyword>
<evidence type="ECO:0000256" key="4">
    <source>
        <dbReference type="ARBA" id="ARBA00023136"/>
    </source>
</evidence>
<feature type="transmembrane region" description="Helical" evidence="6">
    <location>
        <begin position="92"/>
        <end position="112"/>
    </location>
</feature>
<evidence type="ECO:0000256" key="3">
    <source>
        <dbReference type="ARBA" id="ARBA00022989"/>
    </source>
</evidence>
<keyword evidence="3 6" id="KW-1133">Transmembrane helix</keyword>
<dbReference type="GO" id="GO:0016020">
    <property type="term" value="C:membrane"/>
    <property type="evidence" value="ECO:0007669"/>
    <property type="project" value="UniProtKB-SubCell"/>
</dbReference>
<evidence type="ECO:0000256" key="2">
    <source>
        <dbReference type="ARBA" id="ARBA00022692"/>
    </source>
</evidence>
<evidence type="ECO:0000313" key="7">
    <source>
        <dbReference type="Ensembl" id="ENSLOCP00000000009.1"/>
    </source>
</evidence>
<evidence type="ECO:0000256" key="5">
    <source>
        <dbReference type="SAM" id="MobiDB-lite"/>
    </source>
</evidence>
<evidence type="ECO:0000256" key="1">
    <source>
        <dbReference type="ARBA" id="ARBA00004141"/>
    </source>
</evidence>
<dbReference type="Gene3D" id="1.10.1450.10">
    <property type="entry name" value="Tetraspanin"/>
    <property type="match status" value="1"/>
</dbReference>
<feature type="transmembrane region" description="Helical" evidence="6">
    <location>
        <begin position="285"/>
        <end position="310"/>
    </location>
</feature>
<comment type="subcellular location">
    <subcellularLocation>
        <location evidence="1">Membrane</location>
        <topology evidence="1">Multi-pass membrane protein</topology>
    </subcellularLocation>
</comment>
<dbReference type="AlphaFoldDB" id="W5LV52"/>
<dbReference type="InterPro" id="IPR008952">
    <property type="entry name" value="Tetraspanin_EC2_sf"/>
</dbReference>
<dbReference type="InterPro" id="IPR018499">
    <property type="entry name" value="Tetraspanin/Peripherin"/>
</dbReference>
<protein>
    <submittedName>
        <fullName evidence="7">Tetraspanin 4a</fullName>
    </submittedName>
</protein>
<dbReference type="Ensembl" id="ENSLOCT00000000009.1">
    <property type="protein sequence ID" value="ENSLOCP00000000009.1"/>
    <property type="gene ID" value="ENSLOCG00000000008.1"/>
</dbReference>
<reference evidence="7" key="3">
    <citation type="submission" date="2025-09" db="UniProtKB">
        <authorList>
            <consortium name="Ensembl"/>
        </authorList>
    </citation>
    <scope>IDENTIFICATION</scope>
</reference>
<keyword evidence="4 6" id="KW-0472">Membrane</keyword>